<comment type="caution">
    <text evidence="13">The sequence shown here is derived from an EMBL/GenBank/DDBJ whole genome shotgun (WGS) entry which is preliminary data.</text>
</comment>
<dbReference type="GO" id="GO:0003723">
    <property type="term" value="F:RNA binding"/>
    <property type="evidence" value="ECO:0007669"/>
    <property type="project" value="UniProtKB-KW"/>
</dbReference>
<evidence type="ECO:0000259" key="10">
    <source>
        <dbReference type="PROSITE" id="PS51192"/>
    </source>
</evidence>
<dbReference type="InterPro" id="IPR014014">
    <property type="entry name" value="RNA_helicase_DEAD_Q_motif"/>
</dbReference>
<dbReference type="FunFam" id="3.40.50.300:FF:000008">
    <property type="entry name" value="ATP-dependent RNA helicase RhlB"/>
    <property type="match status" value="1"/>
</dbReference>
<keyword evidence="3" id="KW-0378">Hydrolase</keyword>
<feature type="domain" description="Helicase C-terminal" evidence="11">
    <location>
        <begin position="717"/>
        <end position="861"/>
    </location>
</feature>
<evidence type="ECO:0000259" key="9">
    <source>
        <dbReference type="PROSITE" id="PS50020"/>
    </source>
</evidence>
<dbReference type="PROSITE" id="PS50020">
    <property type="entry name" value="WW_DOMAIN_2"/>
    <property type="match status" value="1"/>
</dbReference>
<feature type="compositionally biased region" description="Low complexity" evidence="8">
    <location>
        <begin position="1003"/>
        <end position="1017"/>
    </location>
</feature>
<dbReference type="GO" id="GO:0003724">
    <property type="term" value="F:RNA helicase activity"/>
    <property type="evidence" value="ECO:0007669"/>
    <property type="project" value="UniProtKB-EC"/>
</dbReference>
<feature type="domain" description="DEAD-box RNA helicase Q" evidence="12">
    <location>
        <begin position="444"/>
        <end position="472"/>
    </location>
</feature>
<name>A0A843WCI2_COLES</name>
<evidence type="ECO:0000313" key="13">
    <source>
        <dbReference type="EMBL" id="MQM03361.1"/>
    </source>
</evidence>
<feature type="compositionally biased region" description="Low complexity" evidence="8">
    <location>
        <begin position="978"/>
        <end position="991"/>
    </location>
</feature>
<feature type="region of interest" description="Disordered" evidence="8">
    <location>
        <begin position="865"/>
        <end position="1166"/>
    </location>
</feature>
<dbReference type="Gene3D" id="2.20.70.10">
    <property type="match status" value="1"/>
</dbReference>
<feature type="compositionally biased region" description="Gly residues" evidence="8">
    <location>
        <begin position="913"/>
        <end position="931"/>
    </location>
</feature>
<sequence length="1166" mass="126773">MAADSGTTSLGPRFAPDDPTLEKPWKAVIDGTTGLLYYWNPETNVTQYERPAVTPPPPLPSGAPQAVAMPKLAPLPVARAPQPNGAVSQPSQQILQQSSYQMPPQQPGQPIPNSQAGPQFSYQQASQQMIQQQGPQVLHLQSSEQMQMSNTQPQQYPRIQVQQMSQQPNPYPQPQLVSSQQGHQSLGLQMGQQQSRQQLGFSGMEEVGLQQAKQIGFSSMQFQPTGSVSSDQNLSAGGPRAQLLQVGAHPSLLQQHSGRLSTVDGQQTPSSSIRPQSGFDNIHRQQHMGVGTPTPDQAGTGLGHNLMPVGPSSGVKIGYEEDQHRKMGNDFYVNNSKDVQMMPSQQPKLHVIPQGQHQQDMRISAMTSQMVRPERAGGVNMALSHGVSSMYGHSFPGPVPPNGAAMRPSFATPGADFPNLSAADVYRKEHEVTAMGDNVPAPFMTFETTGFPPEILREMHFAGFSSPTPIQAQTWPVALQGRDIVAIARTGSGKTLGYLIPAFIHLQQCRNNPQVGPTVLVLAPTRELATQIQNEARKFGRSSRVSCTCLYGGAPKGPQLREIENGADIVVATPGRLNDILDMGKINFCQVSFLVLDEADRMLDMGFEPQIRRIVNEISPRRQTLMYTATWPKEVRNIAGDLLTNPVQVNIGSDELAANKSITQVDGTTCIFKERGRMYKYRWAKIHPKGSLPPAPIQTAKTKMYVEVVPPMEKQRRLEEILRAQDQGSKIIIFCSTKKQCDQLVRSIGRNFGAAALHGDKSQGERDWVLNQFRSGRSPILVATDVAARGLDIKDIRVVINYDFPTGIEDYVHRIGRTGRAGATGISYTFFSDQDWKYASDLIKVLEGANQRVPSEVREMAARGGPVFSKGRGGMGRWESSGGRWDSGRGRGMLESGGGGGFGGRGGRSDFFGGRGGRGRGFGGPGGPGGRGRFDRGPYDRYSSMNRRGRQDNRGGFGERNRDRSFSRSPARVLARGYNRSRSRSQNSRSWSRSRSRSRSWSRSRSYSRSQSRSQSRSRSHSYDGPQGRNRNLVPGAAPRRPSGFDVPPQSGLDIPQSELAVAPQAVLEEPSEAGFMVSSHPRLDVRPHPGLDAPLAPGCDVGSESGVGPPAVSGHEAPVVSGYDSLSREMSPMSPGTDNRSFSTAEQEEVPVPGGGVGSKNKDVS</sequence>
<feature type="compositionally biased region" description="Polar residues" evidence="8">
    <location>
        <begin position="139"/>
        <end position="151"/>
    </location>
</feature>
<dbReference type="Pfam" id="PF00271">
    <property type="entry name" value="Helicase_C"/>
    <property type="match status" value="1"/>
</dbReference>
<dbReference type="PROSITE" id="PS51194">
    <property type="entry name" value="HELICASE_CTER"/>
    <property type="match status" value="1"/>
</dbReference>
<dbReference type="CDD" id="cd00201">
    <property type="entry name" value="WW"/>
    <property type="match status" value="1"/>
</dbReference>
<feature type="region of interest" description="Disordered" evidence="8">
    <location>
        <begin position="48"/>
        <end position="201"/>
    </location>
</feature>
<dbReference type="Pfam" id="PF00397">
    <property type="entry name" value="WW"/>
    <property type="match status" value="1"/>
</dbReference>
<accession>A0A843WCI2</accession>
<feature type="compositionally biased region" description="Low complexity" evidence="8">
    <location>
        <begin position="175"/>
        <end position="201"/>
    </location>
</feature>
<feature type="compositionally biased region" description="Low complexity" evidence="8">
    <location>
        <begin position="152"/>
        <end position="163"/>
    </location>
</feature>
<proteinExistence type="predicted"/>
<dbReference type="CDD" id="cd18787">
    <property type="entry name" value="SF2_C_DEAD"/>
    <property type="match status" value="1"/>
</dbReference>
<feature type="compositionally biased region" description="Low complexity" evidence="8">
    <location>
        <begin position="111"/>
        <end position="136"/>
    </location>
</feature>
<dbReference type="GO" id="GO:0016787">
    <property type="term" value="F:hydrolase activity"/>
    <property type="evidence" value="ECO:0007669"/>
    <property type="project" value="UniProtKB-KW"/>
</dbReference>
<dbReference type="InterPro" id="IPR014001">
    <property type="entry name" value="Helicase_ATP-bd"/>
</dbReference>
<feature type="compositionally biased region" description="Low complexity" evidence="8">
    <location>
        <begin position="88"/>
        <end position="103"/>
    </location>
</feature>
<dbReference type="SMART" id="SM00490">
    <property type="entry name" value="HELICc"/>
    <property type="match status" value="1"/>
</dbReference>
<dbReference type="EMBL" id="NMUH01003019">
    <property type="protein sequence ID" value="MQM03361.1"/>
    <property type="molecule type" value="Genomic_DNA"/>
</dbReference>
<protein>
    <recommendedName>
        <fullName evidence="1">RNA helicase</fullName>
        <ecNumber evidence="1">3.6.4.13</ecNumber>
    </recommendedName>
</protein>
<feature type="region of interest" description="Disordered" evidence="8">
    <location>
        <begin position="1"/>
        <end position="24"/>
    </location>
</feature>
<evidence type="ECO:0000259" key="11">
    <source>
        <dbReference type="PROSITE" id="PS51194"/>
    </source>
</evidence>
<keyword evidence="6" id="KW-0694">RNA-binding</keyword>
<keyword evidence="4" id="KW-0347">Helicase</keyword>
<feature type="short sequence motif" description="Q motif" evidence="7">
    <location>
        <begin position="444"/>
        <end position="472"/>
    </location>
</feature>
<feature type="compositionally biased region" description="Polar residues" evidence="8">
    <location>
        <begin position="1"/>
        <end position="10"/>
    </location>
</feature>
<keyword evidence="2" id="KW-0547">Nucleotide-binding</keyword>
<feature type="region of interest" description="Disordered" evidence="8">
    <location>
        <begin position="260"/>
        <end position="279"/>
    </location>
</feature>
<dbReference type="InterPro" id="IPR027417">
    <property type="entry name" value="P-loop_NTPase"/>
</dbReference>
<dbReference type="EC" id="3.6.4.13" evidence="1"/>
<dbReference type="SMART" id="SM00487">
    <property type="entry name" value="DEXDc"/>
    <property type="match status" value="1"/>
</dbReference>
<evidence type="ECO:0000256" key="1">
    <source>
        <dbReference type="ARBA" id="ARBA00012552"/>
    </source>
</evidence>
<dbReference type="InterPro" id="IPR001202">
    <property type="entry name" value="WW_dom"/>
</dbReference>
<dbReference type="InterPro" id="IPR000629">
    <property type="entry name" value="RNA-helicase_DEAD-box_CS"/>
</dbReference>
<dbReference type="PROSITE" id="PS00039">
    <property type="entry name" value="DEAD_ATP_HELICASE"/>
    <property type="match status" value="1"/>
</dbReference>
<dbReference type="Gene3D" id="3.40.50.300">
    <property type="entry name" value="P-loop containing nucleotide triphosphate hydrolases"/>
    <property type="match status" value="2"/>
</dbReference>
<dbReference type="AlphaFoldDB" id="A0A843WCI2"/>
<evidence type="ECO:0000256" key="5">
    <source>
        <dbReference type="ARBA" id="ARBA00022840"/>
    </source>
</evidence>
<feature type="compositionally biased region" description="Basic residues" evidence="8">
    <location>
        <begin position="992"/>
        <end position="1002"/>
    </location>
</feature>
<evidence type="ECO:0000313" key="14">
    <source>
        <dbReference type="Proteomes" id="UP000652761"/>
    </source>
</evidence>
<dbReference type="SUPFAM" id="SSF51045">
    <property type="entry name" value="WW domain"/>
    <property type="match status" value="1"/>
</dbReference>
<dbReference type="PROSITE" id="PS01159">
    <property type="entry name" value="WW_DOMAIN_1"/>
    <property type="match status" value="1"/>
</dbReference>
<keyword evidence="5" id="KW-0067">ATP-binding</keyword>
<evidence type="ECO:0000256" key="4">
    <source>
        <dbReference type="ARBA" id="ARBA00022806"/>
    </source>
</evidence>
<dbReference type="InterPro" id="IPR011545">
    <property type="entry name" value="DEAD/DEAH_box_helicase_dom"/>
</dbReference>
<dbReference type="PROSITE" id="PS51195">
    <property type="entry name" value="Q_MOTIF"/>
    <property type="match status" value="1"/>
</dbReference>
<feature type="domain" description="Helicase ATP-binding" evidence="10">
    <location>
        <begin position="475"/>
        <end position="649"/>
    </location>
</feature>
<feature type="compositionally biased region" description="Gly residues" evidence="8">
    <location>
        <begin position="895"/>
        <end position="906"/>
    </location>
</feature>
<gene>
    <name evidence="13" type="ORF">Taro_036141</name>
</gene>
<feature type="compositionally biased region" description="Basic and acidic residues" evidence="8">
    <location>
        <begin position="949"/>
        <end position="966"/>
    </location>
</feature>
<evidence type="ECO:0000256" key="3">
    <source>
        <dbReference type="ARBA" id="ARBA00022801"/>
    </source>
</evidence>
<dbReference type="OrthoDB" id="196131at2759"/>
<feature type="compositionally biased region" description="Polar residues" evidence="8">
    <location>
        <begin position="1135"/>
        <end position="1146"/>
    </location>
</feature>
<dbReference type="InterPro" id="IPR036020">
    <property type="entry name" value="WW_dom_sf"/>
</dbReference>
<dbReference type="GO" id="GO:0005524">
    <property type="term" value="F:ATP binding"/>
    <property type="evidence" value="ECO:0007669"/>
    <property type="project" value="UniProtKB-KW"/>
</dbReference>
<evidence type="ECO:0000259" key="12">
    <source>
        <dbReference type="PROSITE" id="PS51195"/>
    </source>
</evidence>
<dbReference type="Pfam" id="PF00270">
    <property type="entry name" value="DEAD"/>
    <property type="match status" value="1"/>
</dbReference>
<dbReference type="SMART" id="SM00456">
    <property type="entry name" value="WW"/>
    <property type="match status" value="1"/>
</dbReference>
<keyword evidence="14" id="KW-1185">Reference proteome</keyword>
<evidence type="ECO:0000256" key="6">
    <source>
        <dbReference type="ARBA" id="ARBA00022884"/>
    </source>
</evidence>
<organism evidence="13 14">
    <name type="scientific">Colocasia esculenta</name>
    <name type="common">Wild taro</name>
    <name type="synonym">Arum esculentum</name>
    <dbReference type="NCBI Taxonomy" id="4460"/>
    <lineage>
        <taxon>Eukaryota</taxon>
        <taxon>Viridiplantae</taxon>
        <taxon>Streptophyta</taxon>
        <taxon>Embryophyta</taxon>
        <taxon>Tracheophyta</taxon>
        <taxon>Spermatophyta</taxon>
        <taxon>Magnoliopsida</taxon>
        <taxon>Liliopsida</taxon>
        <taxon>Araceae</taxon>
        <taxon>Aroideae</taxon>
        <taxon>Colocasieae</taxon>
        <taxon>Colocasia</taxon>
    </lineage>
</organism>
<reference evidence="13" key="1">
    <citation type="submission" date="2017-07" db="EMBL/GenBank/DDBJ databases">
        <title>Taro Niue Genome Assembly and Annotation.</title>
        <authorList>
            <person name="Atibalentja N."/>
            <person name="Keating K."/>
            <person name="Fields C.J."/>
        </authorList>
    </citation>
    <scope>NUCLEOTIDE SEQUENCE</scope>
    <source>
        <strain evidence="13">Niue_2</strain>
        <tissue evidence="13">Leaf</tissue>
    </source>
</reference>
<feature type="domain" description="WW" evidence="9">
    <location>
        <begin position="19"/>
        <end position="53"/>
    </location>
</feature>
<dbReference type="InterPro" id="IPR001650">
    <property type="entry name" value="Helicase_C-like"/>
</dbReference>
<evidence type="ECO:0000256" key="8">
    <source>
        <dbReference type="SAM" id="MobiDB-lite"/>
    </source>
</evidence>
<evidence type="ECO:0000256" key="7">
    <source>
        <dbReference type="PROSITE-ProRule" id="PRU00552"/>
    </source>
</evidence>
<dbReference type="FunFam" id="3.40.50.300:FF:000079">
    <property type="entry name" value="probable ATP-dependent RNA helicase DDX17"/>
    <property type="match status" value="1"/>
</dbReference>
<dbReference type="PANTHER" id="PTHR47958">
    <property type="entry name" value="ATP-DEPENDENT RNA HELICASE DBP3"/>
    <property type="match status" value="1"/>
</dbReference>
<dbReference type="Proteomes" id="UP000652761">
    <property type="component" value="Unassembled WGS sequence"/>
</dbReference>
<dbReference type="PROSITE" id="PS51192">
    <property type="entry name" value="HELICASE_ATP_BIND_1"/>
    <property type="match status" value="1"/>
</dbReference>
<dbReference type="SUPFAM" id="SSF52540">
    <property type="entry name" value="P-loop containing nucleoside triphosphate hydrolases"/>
    <property type="match status" value="1"/>
</dbReference>
<evidence type="ECO:0000256" key="2">
    <source>
        <dbReference type="ARBA" id="ARBA00022741"/>
    </source>
</evidence>